<proteinExistence type="predicted"/>
<dbReference type="InterPro" id="IPR027417">
    <property type="entry name" value="P-loop_NTPase"/>
</dbReference>
<comment type="caution">
    <text evidence="2">The sequence shown here is derived from an EMBL/GenBank/DDBJ whole genome shotgun (WGS) entry which is preliminary data.</text>
</comment>
<dbReference type="Proteomes" id="UP000195975">
    <property type="component" value="Unassembled WGS sequence"/>
</dbReference>
<evidence type="ECO:0000313" key="2">
    <source>
        <dbReference type="EMBL" id="OUO04077.1"/>
    </source>
</evidence>
<gene>
    <name evidence="2" type="ORF">B5F96_13530</name>
</gene>
<dbReference type="Pfam" id="PF13166">
    <property type="entry name" value="AAA_13"/>
    <property type="match status" value="1"/>
</dbReference>
<reference evidence="3" key="1">
    <citation type="submission" date="2017-04" db="EMBL/GenBank/DDBJ databases">
        <title>Function of individual gut microbiota members based on whole genome sequencing of pure cultures obtained from chicken caecum.</title>
        <authorList>
            <person name="Medvecky M."/>
            <person name="Cejkova D."/>
            <person name="Polansky O."/>
            <person name="Karasova D."/>
            <person name="Kubasova T."/>
            <person name="Cizek A."/>
            <person name="Rychlik I."/>
        </authorList>
    </citation>
    <scope>NUCLEOTIDE SEQUENCE [LARGE SCALE GENOMIC DNA]</scope>
    <source>
        <strain evidence="3">An42</strain>
    </source>
</reference>
<evidence type="ECO:0000259" key="1">
    <source>
        <dbReference type="Pfam" id="PF13166"/>
    </source>
</evidence>
<accession>A0A9Q5SQR0</accession>
<dbReference type="InterPro" id="IPR026866">
    <property type="entry name" value="CR006_AAA"/>
</dbReference>
<name>A0A9Q5SQR0_9BACT</name>
<feature type="domain" description="Protein CR006 P-loop" evidence="1">
    <location>
        <begin position="110"/>
        <end position="240"/>
    </location>
</feature>
<evidence type="ECO:0000313" key="3">
    <source>
        <dbReference type="Proteomes" id="UP000195975"/>
    </source>
</evidence>
<sequence>MSNEAKIFKYNTLSDVAVRFRSDLNDFNYVLVYAYNGTGKTRLSMEFKNRGRDTETNTRDTLYFNAFTEDLFYWDNDLENDTERVLKINADSNFFNGFKELALEEKIFGYLQRYAEFDFKIDYEEWHISFSKGEEDKIKISRGEENIFIWCVFLAICELVIDGAEAYSWVKYIYIDDPVSSLDDNNVIAIANDLGNLLKKDSGKRKIVISSHHHLFFNVMYNDLKRNGRKSYFFHKNGANGYTLRATDETPFFHHVATLCELKRLLPKEGQTIDDVQINTYHFNMLRSVVEKTAVFFGYSHFSKCIHGIEDEVLFGRALDLLSHGKYSIYEPVFMGRDTKQLFVRILDAFLRKYEFYLPEILIETEQENR</sequence>
<dbReference type="RefSeq" id="WP_021862615.1">
    <property type="nucleotide sequence ID" value="NZ_CAJLBM010000004.1"/>
</dbReference>
<protein>
    <submittedName>
        <fullName evidence="2">Anticodon nuclease</fullName>
    </submittedName>
</protein>
<dbReference type="EMBL" id="NFIJ01000016">
    <property type="protein sequence ID" value="OUO04077.1"/>
    <property type="molecule type" value="Genomic_DNA"/>
</dbReference>
<dbReference type="AlphaFoldDB" id="A0A9Q5SQR0"/>
<organism evidence="2 3">
    <name type="scientific">Parabacteroides johnsonii</name>
    <dbReference type="NCBI Taxonomy" id="387661"/>
    <lineage>
        <taxon>Bacteria</taxon>
        <taxon>Pseudomonadati</taxon>
        <taxon>Bacteroidota</taxon>
        <taxon>Bacteroidia</taxon>
        <taxon>Bacteroidales</taxon>
        <taxon>Tannerellaceae</taxon>
        <taxon>Parabacteroides</taxon>
    </lineage>
</organism>
<dbReference type="Gene3D" id="3.40.50.300">
    <property type="entry name" value="P-loop containing nucleotide triphosphate hydrolases"/>
    <property type="match status" value="1"/>
</dbReference>